<dbReference type="SUPFAM" id="SSF54897">
    <property type="entry name" value="Protease propeptides/inhibitors"/>
    <property type="match status" value="1"/>
</dbReference>
<dbReference type="InterPro" id="IPR036852">
    <property type="entry name" value="Peptidase_S8/S53_dom_sf"/>
</dbReference>
<dbReference type="Pfam" id="PF00082">
    <property type="entry name" value="Peptidase_S8"/>
    <property type="match status" value="1"/>
</dbReference>
<evidence type="ECO:0000256" key="1">
    <source>
        <dbReference type="ARBA" id="ARBA00011073"/>
    </source>
</evidence>
<dbReference type="PRINTS" id="PR00723">
    <property type="entry name" value="SUBTILISIN"/>
</dbReference>
<dbReference type="InterPro" id="IPR010259">
    <property type="entry name" value="S8pro/Inhibitor_I9"/>
</dbReference>
<dbReference type="InterPro" id="IPR022398">
    <property type="entry name" value="Peptidase_S8_His-AS"/>
</dbReference>
<dbReference type="InterPro" id="IPR015500">
    <property type="entry name" value="Peptidase_S8_subtilisin-rel"/>
</dbReference>
<dbReference type="GO" id="GO:0005615">
    <property type="term" value="C:extracellular space"/>
    <property type="evidence" value="ECO:0007669"/>
    <property type="project" value="TreeGrafter"/>
</dbReference>
<name>D0LMP5_HALO1</name>
<dbReference type="EMBL" id="CP001804">
    <property type="protein sequence ID" value="ACY18732.1"/>
    <property type="molecule type" value="Genomic_DNA"/>
</dbReference>
<dbReference type="eggNOG" id="COG1404">
    <property type="taxonomic scope" value="Bacteria"/>
</dbReference>
<organism evidence="9 10">
    <name type="scientific">Haliangium ochraceum (strain DSM 14365 / JCM 11303 / SMP-2)</name>
    <dbReference type="NCBI Taxonomy" id="502025"/>
    <lineage>
        <taxon>Bacteria</taxon>
        <taxon>Pseudomonadati</taxon>
        <taxon>Myxococcota</taxon>
        <taxon>Polyangia</taxon>
        <taxon>Haliangiales</taxon>
        <taxon>Kofleriaceae</taxon>
        <taxon>Haliangium</taxon>
    </lineage>
</organism>
<dbReference type="PANTHER" id="PTHR43806:SF11">
    <property type="entry name" value="CEREVISIN-RELATED"/>
    <property type="match status" value="1"/>
</dbReference>
<evidence type="ECO:0000256" key="6">
    <source>
        <dbReference type="RuleBase" id="RU003355"/>
    </source>
</evidence>
<evidence type="ECO:0000313" key="10">
    <source>
        <dbReference type="Proteomes" id="UP000001880"/>
    </source>
</evidence>
<keyword evidence="2 5" id="KW-0645">Protease</keyword>
<dbReference type="InterPro" id="IPR023827">
    <property type="entry name" value="Peptidase_S8_Asp-AS"/>
</dbReference>
<protein>
    <submittedName>
        <fullName evidence="9">Peptidase S8 and S53 subtilisin kexin sedolisin</fullName>
    </submittedName>
</protein>
<dbReference type="Gene3D" id="3.30.70.80">
    <property type="entry name" value="Peptidase S8 propeptide/proteinase inhibitor I9"/>
    <property type="match status" value="1"/>
</dbReference>
<dbReference type="MEROPS" id="S08.051"/>
<evidence type="ECO:0000256" key="2">
    <source>
        <dbReference type="ARBA" id="ARBA00022670"/>
    </source>
</evidence>
<feature type="domain" description="Peptidase S8/S53" evidence="7">
    <location>
        <begin position="141"/>
        <end position="370"/>
    </location>
</feature>
<dbReference type="HOGENOM" id="CLU_011263_1_7_7"/>
<dbReference type="PROSITE" id="PS00137">
    <property type="entry name" value="SUBTILASE_HIS"/>
    <property type="match status" value="1"/>
</dbReference>
<dbReference type="STRING" id="502025.Hoch_6261"/>
<evidence type="ECO:0000256" key="4">
    <source>
        <dbReference type="ARBA" id="ARBA00022825"/>
    </source>
</evidence>
<feature type="active site" description="Charge relay system" evidence="5">
    <location>
        <position position="334"/>
    </location>
</feature>
<dbReference type="CDD" id="cd04077">
    <property type="entry name" value="Peptidases_S8_PCSK9_ProteinaseK_like"/>
    <property type="match status" value="1"/>
</dbReference>
<evidence type="ECO:0000259" key="7">
    <source>
        <dbReference type="Pfam" id="PF00082"/>
    </source>
</evidence>
<dbReference type="InterPro" id="IPR034193">
    <property type="entry name" value="PCSK9_ProteinaseK-like"/>
</dbReference>
<dbReference type="GO" id="GO:0006508">
    <property type="term" value="P:proteolysis"/>
    <property type="evidence" value="ECO:0007669"/>
    <property type="project" value="UniProtKB-KW"/>
</dbReference>
<dbReference type="PROSITE" id="PS00136">
    <property type="entry name" value="SUBTILASE_ASP"/>
    <property type="match status" value="1"/>
</dbReference>
<dbReference type="PROSITE" id="PS00138">
    <property type="entry name" value="SUBTILASE_SER"/>
    <property type="match status" value="1"/>
</dbReference>
<dbReference type="InterPro" id="IPR023828">
    <property type="entry name" value="Peptidase_S8_Ser-AS"/>
</dbReference>
<keyword evidence="4 5" id="KW-0720">Serine protease</keyword>
<feature type="domain" description="Inhibitor I9" evidence="8">
    <location>
        <begin position="42"/>
        <end position="109"/>
    </location>
</feature>
<dbReference type="Gene3D" id="3.40.50.200">
    <property type="entry name" value="Peptidase S8/S53 domain"/>
    <property type="match status" value="1"/>
</dbReference>
<keyword evidence="10" id="KW-1185">Reference proteome</keyword>
<evidence type="ECO:0000256" key="3">
    <source>
        <dbReference type="ARBA" id="ARBA00022801"/>
    </source>
</evidence>
<evidence type="ECO:0000259" key="8">
    <source>
        <dbReference type="Pfam" id="PF05922"/>
    </source>
</evidence>
<dbReference type="SUPFAM" id="SSF52743">
    <property type="entry name" value="Subtilisin-like"/>
    <property type="match status" value="1"/>
</dbReference>
<sequence length="427" mass="43727">MLFAGQSMIAGCAMPDDAQPLTTGTTVAPLLGEGIEAIPDEYIVVMKSEIGARDVHATIDSLQLSKSASVLHEYSVFPGFAAHLSGKDLAQVRSDERVAYVERNGVVRLNKIEAVAADGIDRIDQRNLPRDGFYNDRDRDGSGVDIYIIDTGIRSTHSEFTGRVGTLRDFVGDGRVEDCQGHGTHVASTAAGTQYGVADHATVHGIRVLSCSGSGTFAGVIAGINFVAQDCNGDCVANMSLGGGFSQAVNDAVTSAVNSGISFALAAGNENTNACNRSPASTPAAITVGAVDDNDNRASFSNFGNCVDLFAPGVSILGASIANDNATATLSGTSMASPHVAGVMAQILDCNPGATPAQVEQILETAATPGIIGNPNGAPNLMLYNEVCSSNPNSCAQSNSCGGQAPGGCFCDPFCSAFGDCCPDGPC</sequence>
<proteinExistence type="inferred from homology"/>
<dbReference type="Proteomes" id="UP000001880">
    <property type="component" value="Chromosome"/>
</dbReference>
<dbReference type="KEGG" id="hoh:Hoch_6261"/>
<keyword evidence="3 5" id="KW-0378">Hydrolase</keyword>
<dbReference type="InterPro" id="IPR050131">
    <property type="entry name" value="Peptidase_S8_subtilisin-like"/>
</dbReference>
<dbReference type="OrthoDB" id="9790784at2"/>
<gene>
    <name evidence="9" type="ordered locus">Hoch_6261</name>
</gene>
<evidence type="ECO:0000313" key="9">
    <source>
        <dbReference type="EMBL" id="ACY18732.1"/>
    </source>
</evidence>
<comment type="similarity">
    <text evidence="1 5 6">Belongs to the peptidase S8 family.</text>
</comment>
<evidence type="ECO:0000256" key="5">
    <source>
        <dbReference type="PROSITE-ProRule" id="PRU01240"/>
    </source>
</evidence>
<dbReference type="FunFam" id="3.40.50.200:FF:000014">
    <property type="entry name" value="Proteinase K"/>
    <property type="match status" value="1"/>
</dbReference>
<dbReference type="InterPro" id="IPR037045">
    <property type="entry name" value="S8pro/Inhibitor_I9_sf"/>
</dbReference>
<reference evidence="9 10" key="1">
    <citation type="journal article" date="2010" name="Stand. Genomic Sci.">
        <title>Complete genome sequence of Haliangium ochraceum type strain (SMP-2).</title>
        <authorList>
            <consortium name="US DOE Joint Genome Institute (JGI-PGF)"/>
            <person name="Ivanova N."/>
            <person name="Daum C."/>
            <person name="Lang E."/>
            <person name="Abt B."/>
            <person name="Kopitz M."/>
            <person name="Saunders E."/>
            <person name="Lapidus A."/>
            <person name="Lucas S."/>
            <person name="Glavina Del Rio T."/>
            <person name="Nolan M."/>
            <person name="Tice H."/>
            <person name="Copeland A."/>
            <person name="Cheng J.F."/>
            <person name="Chen F."/>
            <person name="Bruce D."/>
            <person name="Goodwin L."/>
            <person name="Pitluck S."/>
            <person name="Mavromatis K."/>
            <person name="Pati A."/>
            <person name="Mikhailova N."/>
            <person name="Chen A."/>
            <person name="Palaniappan K."/>
            <person name="Land M."/>
            <person name="Hauser L."/>
            <person name="Chang Y.J."/>
            <person name="Jeffries C.D."/>
            <person name="Detter J.C."/>
            <person name="Brettin T."/>
            <person name="Rohde M."/>
            <person name="Goker M."/>
            <person name="Bristow J."/>
            <person name="Markowitz V."/>
            <person name="Eisen J.A."/>
            <person name="Hugenholtz P."/>
            <person name="Kyrpides N.C."/>
            <person name="Klenk H.P."/>
        </authorList>
    </citation>
    <scope>NUCLEOTIDE SEQUENCE [LARGE SCALE GENOMIC DNA]</scope>
    <source>
        <strain evidence="10">DSM 14365 / CIP 107738 / JCM 11303 / AJ 13395 / SMP-2</strain>
    </source>
</reference>
<dbReference type="AlphaFoldDB" id="D0LMP5"/>
<dbReference type="PROSITE" id="PS51892">
    <property type="entry name" value="SUBTILASE"/>
    <property type="match status" value="1"/>
</dbReference>
<dbReference type="Pfam" id="PF05922">
    <property type="entry name" value="Inhibitor_I9"/>
    <property type="match status" value="1"/>
</dbReference>
<feature type="active site" description="Charge relay system" evidence="5">
    <location>
        <position position="182"/>
    </location>
</feature>
<dbReference type="InterPro" id="IPR000209">
    <property type="entry name" value="Peptidase_S8/S53_dom"/>
</dbReference>
<dbReference type="PANTHER" id="PTHR43806">
    <property type="entry name" value="PEPTIDASE S8"/>
    <property type="match status" value="1"/>
</dbReference>
<dbReference type="GO" id="GO:0004252">
    <property type="term" value="F:serine-type endopeptidase activity"/>
    <property type="evidence" value="ECO:0007669"/>
    <property type="project" value="UniProtKB-UniRule"/>
</dbReference>
<accession>D0LMP5</accession>
<feature type="active site" description="Charge relay system" evidence="5">
    <location>
        <position position="150"/>
    </location>
</feature>